<name>Q55DY9_DICDI</name>
<sequence length="192" mass="22612">MNQFKSSINKKYLSNKNNYYQIFSYPKNNDGCNDNLKIEKNSTKTPPQSSTPQLNKVIIKNEIEQINNFKEITNDIFKQFSNDFFWFSNNDHSNNNNSNNNSKNNNNNNNKNNNYNNNTNINNNDSSCGKRKRNSSNSYFTNEINLNLINKKLPTRRSRIESYEKIKNLNIQELSSDESSDEDYKDEEEEEE</sequence>
<keyword evidence="3" id="KW-1185">Reference proteome</keyword>
<feature type="region of interest" description="Disordered" evidence="1">
    <location>
        <begin position="91"/>
        <end position="134"/>
    </location>
</feature>
<dbReference type="AlphaFoldDB" id="Q55DY9"/>
<dbReference type="EMBL" id="AAFI02000005">
    <property type="protein sequence ID" value="EAL72084.1"/>
    <property type="molecule type" value="Genomic_DNA"/>
</dbReference>
<dbReference type="Proteomes" id="UP000002195">
    <property type="component" value="Unassembled WGS sequence"/>
</dbReference>
<comment type="caution">
    <text evidence="2">The sequence shown here is derived from an EMBL/GenBank/DDBJ whole genome shotgun (WGS) entry which is preliminary data.</text>
</comment>
<dbReference type="GeneID" id="8616938"/>
<evidence type="ECO:0000313" key="2">
    <source>
        <dbReference type="EMBL" id="EAL72084.1"/>
    </source>
</evidence>
<feature type="compositionally biased region" description="Acidic residues" evidence="1">
    <location>
        <begin position="175"/>
        <end position="192"/>
    </location>
</feature>
<dbReference type="PaxDb" id="44689-DDB0190285"/>
<dbReference type="HOGENOM" id="CLU_1417527_0_0_1"/>
<reference evidence="2 3" key="1">
    <citation type="journal article" date="2005" name="Nature">
        <title>The genome of the social amoeba Dictyostelium discoideum.</title>
        <authorList>
            <consortium name="The Dictyostelium discoideum Sequencing Consortium"/>
            <person name="Eichinger L."/>
            <person name="Pachebat J.A."/>
            <person name="Glockner G."/>
            <person name="Rajandream M.A."/>
            <person name="Sucgang R."/>
            <person name="Berriman M."/>
            <person name="Song J."/>
            <person name="Olsen R."/>
            <person name="Szafranski K."/>
            <person name="Xu Q."/>
            <person name="Tunggal B."/>
            <person name="Kummerfeld S."/>
            <person name="Madera M."/>
            <person name="Konfortov B.A."/>
            <person name="Rivero F."/>
            <person name="Bankier A.T."/>
            <person name="Lehmann R."/>
            <person name="Hamlin N."/>
            <person name="Davies R."/>
            <person name="Gaudet P."/>
            <person name="Fey P."/>
            <person name="Pilcher K."/>
            <person name="Chen G."/>
            <person name="Saunders D."/>
            <person name="Sodergren E."/>
            <person name="Davis P."/>
            <person name="Kerhornou A."/>
            <person name="Nie X."/>
            <person name="Hall N."/>
            <person name="Anjard C."/>
            <person name="Hemphill L."/>
            <person name="Bason N."/>
            <person name="Farbrother P."/>
            <person name="Desany B."/>
            <person name="Just E."/>
            <person name="Morio T."/>
            <person name="Rost R."/>
            <person name="Churcher C."/>
            <person name="Cooper J."/>
            <person name="Haydock S."/>
            <person name="van Driessche N."/>
            <person name="Cronin A."/>
            <person name="Goodhead I."/>
            <person name="Muzny D."/>
            <person name="Mourier T."/>
            <person name="Pain A."/>
            <person name="Lu M."/>
            <person name="Harper D."/>
            <person name="Lindsay R."/>
            <person name="Hauser H."/>
            <person name="James K."/>
            <person name="Quiles M."/>
            <person name="Madan Babu M."/>
            <person name="Saito T."/>
            <person name="Buchrieser C."/>
            <person name="Wardroper A."/>
            <person name="Felder M."/>
            <person name="Thangavelu M."/>
            <person name="Johnson D."/>
            <person name="Knights A."/>
            <person name="Loulseged H."/>
            <person name="Mungall K."/>
            <person name="Oliver K."/>
            <person name="Price C."/>
            <person name="Quail M.A."/>
            <person name="Urushihara H."/>
            <person name="Hernandez J."/>
            <person name="Rabbinowitsch E."/>
            <person name="Steffen D."/>
            <person name="Sanders M."/>
            <person name="Ma J."/>
            <person name="Kohara Y."/>
            <person name="Sharp S."/>
            <person name="Simmonds M."/>
            <person name="Spiegler S."/>
            <person name="Tivey A."/>
            <person name="Sugano S."/>
            <person name="White B."/>
            <person name="Walker D."/>
            <person name="Woodward J."/>
            <person name="Winckler T."/>
            <person name="Tanaka Y."/>
            <person name="Shaulsky G."/>
            <person name="Schleicher M."/>
            <person name="Weinstock G."/>
            <person name="Rosenthal A."/>
            <person name="Cox E.C."/>
            <person name="Chisholm R.L."/>
            <person name="Gibbs R."/>
            <person name="Loomis W.F."/>
            <person name="Platzer M."/>
            <person name="Kay R.R."/>
            <person name="Williams J."/>
            <person name="Dear P.H."/>
            <person name="Noegel A.A."/>
            <person name="Barrell B."/>
            <person name="Kuspa A."/>
        </authorList>
    </citation>
    <scope>NUCLEOTIDE SEQUENCE [LARGE SCALE GENOMIC DNA]</scope>
    <source>
        <strain evidence="2 3">AX4</strain>
    </source>
</reference>
<dbReference type="RefSeq" id="XP_645992.1">
    <property type="nucleotide sequence ID" value="XM_640900.1"/>
</dbReference>
<dbReference type="KEGG" id="ddi:DDB_G0269468"/>
<proteinExistence type="predicted"/>
<protein>
    <submittedName>
        <fullName evidence="2">Uncharacterized protein</fullName>
    </submittedName>
</protein>
<evidence type="ECO:0000256" key="1">
    <source>
        <dbReference type="SAM" id="MobiDB-lite"/>
    </source>
</evidence>
<dbReference type="VEuPathDB" id="AmoebaDB:DDB_G0269468"/>
<dbReference type="dictyBase" id="DDB_G0269468"/>
<feature type="region of interest" description="Disordered" evidence="1">
    <location>
        <begin position="168"/>
        <end position="192"/>
    </location>
</feature>
<evidence type="ECO:0000313" key="3">
    <source>
        <dbReference type="Proteomes" id="UP000002195"/>
    </source>
</evidence>
<gene>
    <name evidence="2" type="ORF">DDB_G0269468</name>
</gene>
<feature type="compositionally biased region" description="Low complexity" evidence="1">
    <location>
        <begin position="91"/>
        <end position="127"/>
    </location>
</feature>
<accession>Q55DY9</accession>
<organism evidence="2 3">
    <name type="scientific">Dictyostelium discoideum</name>
    <name type="common">Social amoeba</name>
    <dbReference type="NCBI Taxonomy" id="44689"/>
    <lineage>
        <taxon>Eukaryota</taxon>
        <taxon>Amoebozoa</taxon>
        <taxon>Evosea</taxon>
        <taxon>Eumycetozoa</taxon>
        <taxon>Dictyostelia</taxon>
        <taxon>Dictyosteliales</taxon>
        <taxon>Dictyosteliaceae</taxon>
        <taxon>Dictyostelium</taxon>
    </lineage>
</organism>
<dbReference type="InParanoid" id="Q55DY9"/>
<dbReference type="SMR" id="Q55DY9"/>